<evidence type="ECO:0000313" key="2">
    <source>
        <dbReference type="EMBL" id="RLK47667.1"/>
    </source>
</evidence>
<sequence length="68" mass="6585">MTTATLSIAAFTARPAARSAATRSAAAGRDIALSILGNILLIGIAALAALVIPVAAALAFGPALLSVL</sequence>
<accession>A0A498BXP7</accession>
<keyword evidence="1" id="KW-0472">Membrane</keyword>
<organism evidence="2 3">
    <name type="scientific">Microbacterium telephonicum</name>
    <dbReference type="NCBI Taxonomy" id="1714841"/>
    <lineage>
        <taxon>Bacteria</taxon>
        <taxon>Bacillati</taxon>
        <taxon>Actinomycetota</taxon>
        <taxon>Actinomycetes</taxon>
        <taxon>Micrococcales</taxon>
        <taxon>Microbacteriaceae</taxon>
        <taxon>Microbacterium</taxon>
    </lineage>
</organism>
<name>A0A498BXP7_9MICO</name>
<keyword evidence="1" id="KW-0812">Transmembrane</keyword>
<dbReference type="AlphaFoldDB" id="A0A498BXP7"/>
<feature type="transmembrane region" description="Helical" evidence="1">
    <location>
        <begin position="35"/>
        <end position="65"/>
    </location>
</feature>
<protein>
    <submittedName>
        <fullName evidence="2">Uncharacterized protein</fullName>
    </submittedName>
</protein>
<reference evidence="2 3" key="1">
    <citation type="journal article" date="2015" name="Stand. Genomic Sci.">
        <title>Genomic Encyclopedia of Bacterial and Archaeal Type Strains, Phase III: the genomes of soil and plant-associated and newly described type strains.</title>
        <authorList>
            <person name="Whitman W.B."/>
            <person name="Woyke T."/>
            <person name="Klenk H.P."/>
            <person name="Zhou Y."/>
            <person name="Lilburn T.G."/>
            <person name="Beck B.J."/>
            <person name="De Vos P."/>
            <person name="Vandamme P."/>
            <person name="Eisen J.A."/>
            <person name="Garrity G."/>
            <person name="Hugenholtz P."/>
            <person name="Kyrpides N.C."/>
        </authorList>
    </citation>
    <scope>NUCLEOTIDE SEQUENCE [LARGE SCALE GENOMIC DNA]</scope>
    <source>
        <strain evidence="2 3">S2T63</strain>
    </source>
</reference>
<evidence type="ECO:0000256" key="1">
    <source>
        <dbReference type="SAM" id="Phobius"/>
    </source>
</evidence>
<dbReference type="RefSeq" id="WP_121060021.1">
    <property type="nucleotide sequence ID" value="NZ_RCDB01000003.1"/>
</dbReference>
<comment type="caution">
    <text evidence="2">The sequence shown here is derived from an EMBL/GenBank/DDBJ whole genome shotgun (WGS) entry which is preliminary data.</text>
</comment>
<gene>
    <name evidence="2" type="ORF">C7474_2264</name>
</gene>
<keyword evidence="1" id="KW-1133">Transmembrane helix</keyword>
<keyword evidence="3" id="KW-1185">Reference proteome</keyword>
<evidence type="ECO:0000313" key="3">
    <source>
        <dbReference type="Proteomes" id="UP000273158"/>
    </source>
</evidence>
<dbReference type="EMBL" id="RCDB01000003">
    <property type="protein sequence ID" value="RLK47667.1"/>
    <property type="molecule type" value="Genomic_DNA"/>
</dbReference>
<dbReference type="Proteomes" id="UP000273158">
    <property type="component" value="Unassembled WGS sequence"/>
</dbReference>
<proteinExistence type="predicted"/>